<dbReference type="EMBL" id="JAMKFB020000007">
    <property type="protein sequence ID" value="KAL0190022.1"/>
    <property type="molecule type" value="Genomic_DNA"/>
</dbReference>
<protein>
    <submittedName>
        <fullName evidence="2">Uncharacterized protein</fullName>
    </submittedName>
</protein>
<evidence type="ECO:0000313" key="2">
    <source>
        <dbReference type="EMBL" id="KAL0190022.1"/>
    </source>
</evidence>
<feature type="region of interest" description="Disordered" evidence="1">
    <location>
        <begin position="1"/>
        <end position="37"/>
    </location>
</feature>
<evidence type="ECO:0000256" key="1">
    <source>
        <dbReference type="SAM" id="MobiDB-lite"/>
    </source>
</evidence>
<dbReference type="AlphaFoldDB" id="A0ABD0QUZ6"/>
<accession>A0ABD0QUZ6</accession>
<name>A0ABD0QUZ6_CIRMR</name>
<feature type="compositionally biased region" description="Basic and acidic residues" evidence="1">
    <location>
        <begin position="14"/>
        <end position="28"/>
    </location>
</feature>
<organism evidence="2 3">
    <name type="scientific">Cirrhinus mrigala</name>
    <name type="common">Mrigala</name>
    <dbReference type="NCBI Taxonomy" id="683832"/>
    <lineage>
        <taxon>Eukaryota</taxon>
        <taxon>Metazoa</taxon>
        <taxon>Chordata</taxon>
        <taxon>Craniata</taxon>
        <taxon>Vertebrata</taxon>
        <taxon>Euteleostomi</taxon>
        <taxon>Actinopterygii</taxon>
        <taxon>Neopterygii</taxon>
        <taxon>Teleostei</taxon>
        <taxon>Ostariophysi</taxon>
        <taxon>Cypriniformes</taxon>
        <taxon>Cyprinidae</taxon>
        <taxon>Labeoninae</taxon>
        <taxon>Labeonini</taxon>
        <taxon>Cirrhinus</taxon>
    </lineage>
</organism>
<proteinExistence type="predicted"/>
<keyword evidence="3" id="KW-1185">Reference proteome</keyword>
<sequence length="124" mass="13709">MAPARPRVSFGAPEEDRMSIAASEERLSPGDVEDSAEQPPLQWLMGDADKVHFLHTPISQTGLFGDTLEDFAQQFSAVQKQTEAIKHNLPRHESTKPPGARFPSVLTTTCLDTWPRGTPARRNT</sequence>
<evidence type="ECO:0000313" key="3">
    <source>
        <dbReference type="Proteomes" id="UP001529510"/>
    </source>
</evidence>
<gene>
    <name evidence="2" type="ORF">M9458_017121</name>
</gene>
<dbReference type="Proteomes" id="UP001529510">
    <property type="component" value="Unassembled WGS sequence"/>
</dbReference>
<comment type="caution">
    <text evidence="2">The sequence shown here is derived from an EMBL/GenBank/DDBJ whole genome shotgun (WGS) entry which is preliminary data.</text>
</comment>
<reference evidence="2 3" key="1">
    <citation type="submission" date="2024-05" db="EMBL/GenBank/DDBJ databases">
        <title>Genome sequencing and assembly of Indian major carp, Cirrhinus mrigala (Hamilton, 1822).</title>
        <authorList>
            <person name="Mohindra V."/>
            <person name="Chowdhury L.M."/>
            <person name="Lal K."/>
            <person name="Jena J.K."/>
        </authorList>
    </citation>
    <scope>NUCLEOTIDE SEQUENCE [LARGE SCALE GENOMIC DNA]</scope>
    <source>
        <strain evidence="2">CM1030</strain>
        <tissue evidence="2">Blood</tissue>
    </source>
</reference>
<feature type="non-terminal residue" evidence="2">
    <location>
        <position position="124"/>
    </location>
</feature>